<feature type="transmembrane region" description="Helical" evidence="6">
    <location>
        <begin position="88"/>
        <end position="114"/>
    </location>
</feature>
<dbReference type="GO" id="GO:0017004">
    <property type="term" value="P:cytochrome complex assembly"/>
    <property type="evidence" value="ECO:0007669"/>
    <property type="project" value="InterPro"/>
</dbReference>
<dbReference type="InterPro" id="IPR003544">
    <property type="entry name" value="Cyt_c_biogenesis_CcmB"/>
</dbReference>
<keyword evidence="4 6" id="KW-1133">Transmembrane helix</keyword>
<proteinExistence type="inferred from homology"/>
<evidence type="ECO:0000256" key="4">
    <source>
        <dbReference type="ARBA" id="ARBA00022989"/>
    </source>
</evidence>
<name>A0A520MX78_9GAMM</name>
<comment type="similarity">
    <text evidence="2">Belongs to the CcmB/CycW/HelB family.</text>
</comment>
<comment type="subcellular location">
    <subcellularLocation>
        <location evidence="1">Membrane</location>
        <topology evidence="1">Multi-pass membrane protein</topology>
    </subcellularLocation>
</comment>
<sequence length="215" mass="23976">MNLIKLEFLKLKNKTRTWLGPILVFWLIMIAYPLTVEFLKDKLEIGFYSVLWIAILISMMLATEDIFLEDFNDGALEQIMLQTSSYSLLVSLKVFTYWIFIGFPVSVLSFLMSFGTSENLTASLMVFPLSIISSYIFLNLFVMGNALSLNKGSVLGAIVSMPLALPVLIVLGKSMTAIQLGINYPGFIFLLLGCLSIIIVTVPIVVSFIVKAHLE</sequence>
<dbReference type="PRINTS" id="PR01414">
    <property type="entry name" value="CCMBBIOGNSIS"/>
</dbReference>
<evidence type="ECO:0000256" key="6">
    <source>
        <dbReference type="SAM" id="Phobius"/>
    </source>
</evidence>
<feature type="transmembrane region" description="Helical" evidence="6">
    <location>
        <begin position="45"/>
        <end position="67"/>
    </location>
</feature>
<dbReference type="Pfam" id="PF03379">
    <property type="entry name" value="CcmB"/>
    <property type="match status" value="1"/>
</dbReference>
<dbReference type="GO" id="GO:0016020">
    <property type="term" value="C:membrane"/>
    <property type="evidence" value="ECO:0007669"/>
    <property type="project" value="UniProtKB-SubCell"/>
</dbReference>
<evidence type="ECO:0000256" key="3">
    <source>
        <dbReference type="ARBA" id="ARBA00022692"/>
    </source>
</evidence>
<keyword evidence="5 6" id="KW-0472">Membrane</keyword>
<feature type="transmembrane region" description="Helical" evidence="6">
    <location>
        <begin position="120"/>
        <end position="142"/>
    </location>
</feature>
<evidence type="ECO:0000313" key="7">
    <source>
        <dbReference type="EMBL" id="RZO25811.1"/>
    </source>
</evidence>
<gene>
    <name evidence="7" type="ORF">EVA95_02985</name>
</gene>
<organism evidence="7 8">
    <name type="scientific">SAR86 cluster bacterium</name>
    <dbReference type="NCBI Taxonomy" id="2030880"/>
    <lineage>
        <taxon>Bacteria</taxon>
        <taxon>Pseudomonadati</taxon>
        <taxon>Pseudomonadota</taxon>
        <taxon>Gammaproteobacteria</taxon>
        <taxon>SAR86 cluster</taxon>
    </lineage>
</organism>
<dbReference type="AlphaFoldDB" id="A0A520MX78"/>
<keyword evidence="3 6" id="KW-0812">Transmembrane</keyword>
<feature type="transmembrane region" description="Helical" evidence="6">
    <location>
        <begin position="154"/>
        <end position="172"/>
    </location>
</feature>
<comment type="caution">
    <text evidence="7">The sequence shown here is derived from an EMBL/GenBank/DDBJ whole genome shotgun (WGS) entry which is preliminary data.</text>
</comment>
<evidence type="ECO:0000256" key="2">
    <source>
        <dbReference type="ARBA" id="ARBA00010544"/>
    </source>
</evidence>
<protein>
    <submittedName>
        <fullName evidence="7">Heme transporter CcmB</fullName>
    </submittedName>
</protein>
<evidence type="ECO:0000256" key="5">
    <source>
        <dbReference type="ARBA" id="ARBA00023136"/>
    </source>
</evidence>
<dbReference type="GO" id="GO:0015232">
    <property type="term" value="F:heme transmembrane transporter activity"/>
    <property type="evidence" value="ECO:0007669"/>
    <property type="project" value="InterPro"/>
</dbReference>
<evidence type="ECO:0000313" key="8">
    <source>
        <dbReference type="Proteomes" id="UP000319384"/>
    </source>
</evidence>
<evidence type="ECO:0000256" key="1">
    <source>
        <dbReference type="ARBA" id="ARBA00004141"/>
    </source>
</evidence>
<dbReference type="Proteomes" id="UP000319384">
    <property type="component" value="Unassembled WGS sequence"/>
</dbReference>
<reference evidence="7 8" key="1">
    <citation type="submission" date="2019-02" db="EMBL/GenBank/DDBJ databases">
        <title>Prokaryotic population dynamics and viral predation in marine succession experiment using metagenomics: the confinement effect.</title>
        <authorList>
            <person name="Haro-Moreno J.M."/>
            <person name="Rodriguez-Valera F."/>
            <person name="Lopez-Perez M."/>
        </authorList>
    </citation>
    <scope>NUCLEOTIDE SEQUENCE [LARGE SCALE GENOMIC DNA]</scope>
    <source>
        <strain evidence="7">MED-G162</strain>
    </source>
</reference>
<feature type="transmembrane region" description="Helical" evidence="6">
    <location>
        <begin position="21"/>
        <end position="39"/>
    </location>
</feature>
<accession>A0A520MX78</accession>
<dbReference type="EMBL" id="SHBH01000025">
    <property type="protein sequence ID" value="RZO25811.1"/>
    <property type="molecule type" value="Genomic_DNA"/>
</dbReference>
<feature type="transmembrane region" description="Helical" evidence="6">
    <location>
        <begin position="184"/>
        <end position="210"/>
    </location>
</feature>